<sequence>MKELNVKEINAVSGGCIIDSGNGEDIGRFVGSMLDSIASMLGQEGTTYSDIAAKVGSGIGNLFQFKVSEGFAQISEALNDLLKGLQPQA</sequence>
<gene>
    <name evidence="1" type="ORF">FKM52_16045</name>
</gene>
<protein>
    <submittedName>
        <fullName evidence="1">Uncharacterized protein</fullName>
    </submittedName>
</protein>
<dbReference type="OrthoDB" id="9905429at2"/>
<keyword evidence="2" id="KW-1185">Reference proteome</keyword>
<dbReference type="AlphaFoldDB" id="A0A506V538"/>
<reference evidence="1 2" key="1">
    <citation type="submission" date="2019-06" db="EMBL/GenBank/DDBJ databases">
        <authorList>
            <person name="Yang Y."/>
        </authorList>
    </citation>
    <scope>NUCLEOTIDE SEQUENCE [LARGE SCALE GENOMIC DNA]</scope>
    <source>
        <strain evidence="1 2">BIT-26</strain>
    </source>
</reference>
<organism evidence="1 2">
    <name type="scientific">Mixta tenebrionis</name>
    <dbReference type="NCBI Taxonomy" id="2562439"/>
    <lineage>
        <taxon>Bacteria</taxon>
        <taxon>Pseudomonadati</taxon>
        <taxon>Pseudomonadota</taxon>
        <taxon>Gammaproteobacteria</taxon>
        <taxon>Enterobacterales</taxon>
        <taxon>Erwiniaceae</taxon>
        <taxon>Mixta</taxon>
    </lineage>
</organism>
<name>A0A506V538_9GAMM</name>
<dbReference type="RefSeq" id="WP_141177163.1">
    <property type="nucleotide sequence ID" value="NZ_JBHUFX010000034.1"/>
</dbReference>
<dbReference type="EMBL" id="VHQI01000010">
    <property type="protein sequence ID" value="TPW41004.1"/>
    <property type="molecule type" value="Genomic_DNA"/>
</dbReference>
<dbReference type="Proteomes" id="UP000319523">
    <property type="component" value="Unassembled WGS sequence"/>
</dbReference>
<evidence type="ECO:0000313" key="1">
    <source>
        <dbReference type="EMBL" id="TPW41004.1"/>
    </source>
</evidence>
<comment type="caution">
    <text evidence="1">The sequence shown here is derived from an EMBL/GenBank/DDBJ whole genome shotgun (WGS) entry which is preliminary data.</text>
</comment>
<proteinExistence type="predicted"/>
<accession>A0A506V538</accession>
<evidence type="ECO:0000313" key="2">
    <source>
        <dbReference type="Proteomes" id="UP000319523"/>
    </source>
</evidence>